<dbReference type="OrthoDB" id="515971at2759"/>
<sequence length="504" mass="58720">MGDLLKAVTSDFEFIATKTEFAFKKYSESVDWEKLEQISIDDIISKTDVQSLSTLVSSILSYNVEKMSVTKKIFRLSQLIIEFLLHCKNHPTLLINGKVKCAALCEYCGKMFLDKNYLKYHCFRRHGLNSCTNLNSFENEHYVESLKTEITQLQNNLEDMRKTIQNKSQDFEIYQEVNDCKINCNVAHKNKLLYHLISQSGDNPMQIQEMCWKQKYNSLEKKYKILQNEYQTEQNTTKTEPVLHHKYQQCDLYMDQESLNHLQTVTVIEKMIPMCSSKLSLQKSDVISENEVRCMDIADAGKTKAECHRWKSDKSLDKDYSELIQLRQEASMNIIVNETDGDYEYSETLLHSDNVNQIHIVLTLRQIKADELLRNNYLIDLIKYDVKELVHKRLLEFYNSATEIDEHGAILHEQVNLCKPRESFKVSDCGDIKIEKHKSPKINCKPIEHKKKNTLMSKFKKKFHIGKVSSPDLKNEKTEKKPSIIQNLGLSHSSDISDNNDLCR</sequence>
<organism evidence="10 11">
    <name type="scientific">Cinara cedri</name>
    <dbReference type="NCBI Taxonomy" id="506608"/>
    <lineage>
        <taxon>Eukaryota</taxon>
        <taxon>Metazoa</taxon>
        <taxon>Ecdysozoa</taxon>
        <taxon>Arthropoda</taxon>
        <taxon>Hexapoda</taxon>
        <taxon>Insecta</taxon>
        <taxon>Pterygota</taxon>
        <taxon>Neoptera</taxon>
        <taxon>Paraneoptera</taxon>
        <taxon>Hemiptera</taxon>
        <taxon>Sternorrhyncha</taxon>
        <taxon>Aphidomorpha</taxon>
        <taxon>Aphidoidea</taxon>
        <taxon>Aphididae</taxon>
        <taxon>Lachninae</taxon>
        <taxon>Cinara</taxon>
    </lineage>
</organism>
<comment type="subcellular location">
    <subcellularLocation>
        <location evidence="2">Cytoplasm</location>
        <location evidence="2">Cytoskeleton</location>
        <location evidence="2">Cilium basal body</location>
    </subcellularLocation>
    <subcellularLocation>
        <location evidence="1">Cytoplasm</location>
        <location evidence="1">Cytoskeleton</location>
        <location evidence="1">Microtubule organizing center</location>
        <location evidence="1">Centrosome</location>
        <location evidence="1">Centriole</location>
    </subcellularLocation>
</comment>
<gene>
    <name evidence="10" type="ORF">CINCED_3A005812</name>
</gene>
<feature type="compositionally biased region" description="Polar residues" evidence="8">
    <location>
        <begin position="484"/>
        <end position="504"/>
    </location>
</feature>
<dbReference type="PROSITE" id="PS00028">
    <property type="entry name" value="ZINC_FINGER_C2H2_1"/>
    <property type="match status" value="1"/>
</dbReference>
<dbReference type="EMBL" id="CABPRJ010000478">
    <property type="protein sequence ID" value="VVC28201.1"/>
    <property type="molecule type" value="Genomic_DNA"/>
</dbReference>
<keyword evidence="6" id="KW-0966">Cell projection</keyword>
<dbReference type="AlphaFoldDB" id="A0A5E4M7Q3"/>
<evidence type="ECO:0000256" key="3">
    <source>
        <dbReference type="ARBA" id="ARBA00009131"/>
    </source>
</evidence>
<feature type="domain" description="C2H2-type" evidence="9">
    <location>
        <begin position="105"/>
        <end position="126"/>
    </location>
</feature>
<dbReference type="Proteomes" id="UP000325440">
    <property type="component" value="Unassembled WGS sequence"/>
</dbReference>
<name>A0A5E4M7Q3_9HEMI</name>
<evidence type="ECO:0000256" key="5">
    <source>
        <dbReference type="ARBA" id="ARBA00023212"/>
    </source>
</evidence>
<comment type="similarity">
    <text evidence="3">Belongs to the DZIP C2H2-type zinc-finger protein family.</text>
</comment>
<proteinExistence type="inferred from homology"/>
<evidence type="ECO:0000256" key="7">
    <source>
        <dbReference type="SAM" id="Coils"/>
    </source>
</evidence>
<protein>
    <submittedName>
        <fullName evidence="10">Zinc finger C2H2-type,Zinc finger protein DZIP1, N-terminal</fullName>
    </submittedName>
</protein>
<dbReference type="PANTHER" id="PTHR21502:SF3">
    <property type="entry name" value="CILIUM ASSEMBLY PROTEIN DZIP1L"/>
    <property type="match status" value="1"/>
</dbReference>
<evidence type="ECO:0000256" key="1">
    <source>
        <dbReference type="ARBA" id="ARBA00004114"/>
    </source>
</evidence>
<keyword evidence="5" id="KW-0206">Cytoskeleton</keyword>
<dbReference type="GO" id="GO:0008270">
    <property type="term" value="F:zinc ion binding"/>
    <property type="evidence" value="ECO:0007669"/>
    <property type="project" value="UniProtKB-KW"/>
</dbReference>
<evidence type="ECO:0000259" key="9">
    <source>
        <dbReference type="PROSITE" id="PS00028"/>
    </source>
</evidence>
<keyword evidence="11" id="KW-1185">Reference proteome</keyword>
<dbReference type="InterPro" id="IPR013087">
    <property type="entry name" value="Znf_C2H2_type"/>
</dbReference>
<feature type="compositionally biased region" description="Basic and acidic residues" evidence="8">
    <location>
        <begin position="473"/>
        <end position="482"/>
    </location>
</feature>
<dbReference type="GO" id="GO:0005737">
    <property type="term" value="C:cytoplasm"/>
    <property type="evidence" value="ECO:0007669"/>
    <property type="project" value="TreeGrafter"/>
</dbReference>
<dbReference type="PANTHER" id="PTHR21502">
    <property type="entry name" value="ZINC FINGER PROTEIN DZIP1"/>
    <property type="match status" value="1"/>
</dbReference>
<keyword evidence="4 7" id="KW-0175">Coiled coil</keyword>
<dbReference type="Pfam" id="PF13815">
    <property type="entry name" value="Dzip-like_N"/>
    <property type="match status" value="1"/>
</dbReference>
<evidence type="ECO:0000256" key="4">
    <source>
        <dbReference type="ARBA" id="ARBA00023054"/>
    </source>
</evidence>
<evidence type="ECO:0000313" key="10">
    <source>
        <dbReference type="EMBL" id="VVC28201.1"/>
    </source>
</evidence>
<evidence type="ECO:0000256" key="8">
    <source>
        <dbReference type="SAM" id="MobiDB-lite"/>
    </source>
</evidence>
<dbReference type="InterPro" id="IPR051241">
    <property type="entry name" value="DZIP_RILPL"/>
</dbReference>
<accession>A0A5E4M7Q3</accession>
<reference evidence="10 11" key="1">
    <citation type="submission" date="2019-08" db="EMBL/GenBank/DDBJ databases">
        <authorList>
            <person name="Alioto T."/>
            <person name="Alioto T."/>
            <person name="Gomez Garrido J."/>
        </authorList>
    </citation>
    <scope>NUCLEOTIDE SEQUENCE [LARGE SCALE GENOMIC DNA]</scope>
</reference>
<evidence type="ECO:0000313" key="11">
    <source>
        <dbReference type="Proteomes" id="UP000325440"/>
    </source>
</evidence>
<keyword evidence="5" id="KW-0963">Cytoplasm</keyword>
<feature type="coiled-coil region" evidence="7">
    <location>
        <begin position="209"/>
        <end position="236"/>
    </location>
</feature>
<dbReference type="InterPro" id="IPR032714">
    <property type="entry name" value="DZIP1_N"/>
</dbReference>
<evidence type="ECO:0000256" key="2">
    <source>
        <dbReference type="ARBA" id="ARBA00004120"/>
    </source>
</evidence>
<feature type="region of interest" description="Disordered" evidence="8">
    <location>
        <begin position="470"/>
        <end position="504"/>
    </location>
</feature>
<evidence type="ECO:0000256" key="6">
    <source>
        <dbReference type="ARBA" id="ARBA00023273"/>
    </source>
</evidence>
<dbReference type="GO" id="GO:0005814">
    <property type="term" value="C:centriole"/>
    <property type="evidence" value="ECO:0007669"/>
    <property type="project" value="UniProtKB-SubCell"/>
</dbReference>
<feature type="coiled-coil region" evidence="7">
    <location>
        <begin position="143"/>
        <end position="170"/>
    </location>
</feature>